<reference evidence="2" key="2">
    <citation type="journal article" date="2016" name="G3 (Bethesda)">
        <title>Genome Evolution in Three Species of Cactophilic Drosophila.</title>
        <authorList>
            <person name="Sanchez-Flores A."/>
            <person name="Penazola F."/>
            <person name="Carpinteyro-Ponce J."/>
            <person name="Nazario-Yepiz N."/>
            <person name="Abreu-Goodger C."/>
            <person name="Machado C.A."/>
            <person name="Markow T.A."/>
        </authorList>
    </citation>
    <scope>NUCLEOTIDE SEQUENCE [LARGE SCALE GENOMIC DNA]</scope>
</reference>
<dbReference type="SUPFAM" id="SSF53098">
    <property type="entry name" value="Ribonuclease H-like"/>
    <property type="match status" value="1"/>
</dbReference>
<proteinExistence type="predicted"/>
<name>A0ABM1NTR2_DROAR</name>
<evidence type="ECO:0000259" key="1">
    <source>
        <dbReference type="Pfam" id="PF05699"/>
    </source>
</evidence>
<feature type="domain" description="HAT C-terminal dimerisation" evidence="1">
    <location>
        <begin position="73"/>
        <end position="123"/>
    </location>
</feature>
<dbReference type="Proteomes" id="UP000694904">
    <property type="component" value="Chromosome 3"/>
</dbReference>
<keyword evidence="2" id="KW-1185">Reference proteome</keyword>
<dbReference type="RefSeq" id="XP_017858348.1">
    <property type="nucleotide sequence ID" value="XM_018002859.1"/>
</dbReference>
<dbReference type="InterPro" id="IPR008906">
    <property type="entry name" value="HATC_C_dom"/>
</dbReference>
<dbReference type="GeneID" id="108610649"/>
<gene>
    <name evidence="3" type="primary">LOC108610649</name>
</gene>
<dbReference type="InterPro" id="IPR012337">
    <property type="entry name" value="RNaseH-like_sf"/>
</dbReference>
<reference evidence="2" key="1">
    <citation type="journal article" date="1997" name="Nucleic Acids Res.">
        <title>tRNAscan-SE: a program for improved detection of transfer RNA genes in genomic sequence.</title>
        <authorList>
            <person name="Lowe T.M."/>
            <person name="Eddy S.R."/>
        </authorList>
    </citation>
    <scope>NUCLEOTIDE SEQUENCE [LARGE SCALE GENOMIC DNA]</scope>
</reference>
<reference evidence="3" key="3">
    <citation type="submission" date="2025-08" db="UniProtKB">
        <authorList>
            <consortium name="RefSeq"/>
        </authorList>
    </citation>
    <scope>IDENTIFICATION</scope>
    <source>
        <tissue evidence="3">Whole organism</tissue>
    </source>
</reference>
<sequence>MQEHLKRAHPLKIVEQKSQTIDKFIERTDVYEPSSSRKAYLDKKLAEMVASDLHLKIQAHWIIGRLTPFNSNHLQNVQKKILIIPASSTETERIFSKAGEITAHKLSSLKPKAVDMLIFLKHNNWLHNGSHDN</sequence>
<dbReference type="Pfam" id="PF05699">
    <property type="entry name" value="Dimer_Tnp_hAT"/>
    <property type="match status" value="1"/>
</dbReference>
<protein>
    <submittedName>
        <fullName evidence="3">Uncharacterized protein LOC108610649</fullName>
    </submittedName>
</protein>
<evidence type="ECO:0000313" key="2">
    <source>
        <dbReference type="Proteomes" id="UP000694904"/>
    </source>
</evidence>
<organism evidence="2 3">
    <name type="scientific">Drosophila arizonae</name>
    <name type="common">Fruit fly</name>
    <dbReference type="NCBI Taxonomy" id="7263"/>
    <lineage>
        <taxon>Eukaryota</taxon>
        <taxon>Metazoa</taxon>
        <taxon>Ecdysozoa</taxon>
        <taxon>Arthropoda</taxon>
        <taxon>Hexapoda</taxon>
        <taxon>Insecta</taxon>
        <taxon>Pterygota</taxon>
        <taxon>Neoptera</taxon>
        <taxon>Endopterygota</taxon>
        <taxon>Diptera</taxon>
        <taxon>Brachycera</taxon>
        <taxon>Muscomorpha</taxon>
        <taxon>Ephydroidea</taxon>
        <taxon>Drosophilidae</taxon>
        <taxon>Drosophila</taxon>
    </lineage>
</organism>
<accession>A0ABM1NTR2</accession>
<evidence type="ECO:0000313" key="3">
    <source>
        <dbReference type="RefSeq" id="XP_017858348.1"/>
    </source>
</evidence>